<proteinExistence type="predicted"/>
<dbReference type="EMBL" id="CP000112">
    <property type="protein sequence ID" value="ABB38341.1"/>
    <property type="molecule type" value="Genomic_DNA"/>
</dbReference>
<gene>
    <name evidence="1" type="ordered locus">Dde_1544</name>
</gene>
<organism evidence="1 2">
    <name type="scientific">Oleidesulfovibrio alaskensis (strain ATCC BAA-1058 / DSM 17464 / G20)</name>
    <name type="common">Desulfovibrio alaskensis</name>
    <dbReference type="NCBI Taxonomy" id="207559"/>
    <lineage>
        <taxon>Bacteria</taxon>
        <taxon>Pseudomonadati</taxon>
        <taxon>Thermodesulfobacteriota</taxon>
        <taxon>Desulfovibrionia</taxon>
        <taxon>Desulfovibrionales</taxon>
        <taxon>Desulfovibrionaceae</taxon>
        <taxon>Oleidesulfovibrio</taxon>
    </lineage>
</organism>
<dbReference type="RefSeq" id="WP_011367503.1">
    <property type="nucleotide sequence ID" value="NC_007519.1"/>
</dbReference>
<dbReference type="eggNOG" id="ENOG5034BX1">
    <property type="taxonomic scope" value="Bacteria"/>
</dbReference>
<protein>
    <submittedName>
        <fullName evidence="1">Uncharacterized protein</fullName>
    </submittedName>
</protein>
<dbReference type="KEGG" id="dde:Dde_1544"/>
<dbReference type="STRING" id="207559.Dde_1544"/>
<evidence type="ECO:0000313" key="2">
    <source>
        <dbReference type="Proteomes" id="UP000002710"/>
    </source>
</evidence>
<dbReference type="AlphaFoldDB" id="Q311Q5"/>
<dbReference type="HOGENOM" id="CLU_169525_0_0_7"/>
<dbReference type="Proteomes" id="UP000002710">
    <property type="component" value="Chromosome"/>
</dbReference>
<reference evidence="1 2" key="1">
    <citation type="journal article" date="2011" name="J. Bacteriol.">
        <title>Complete genome sequence and updated annotation of Desulfovibrio alaskensis G20.</title>
        <authorList>
            <person name="Hauser L.J."/>
            <person name="Land M.L."/>
            <person name="Brown S.D."/>
            <person name="Larimer F."/>
            <person name="Keller K.L."/>
            <person name="Rapp-Giles B.J."/>
            <person name="Price M.N."/>
            <person name="Lin M."/>
            <person name="Bruce D.C."/>
            <person name="Detter J.C."/>
            <person name="Tapia R."/>
            <person name="Han C.S."/>
            <person name="Goodwin L.A."/>
            <person name="Cheng J.F."/>
            <person name="Pitluck S."/>
            <person name="Copeland A."/>
            <person name="Lucas S."/>
            <person name="Nolan M."/>
            <person name="Lapidus A.L."/>
            <person name="Palumbo A.V."/>
            <person name="Wall J.D."/>
        </authorList>
    </citation>
    <scope>NUCLEOTIDE SEQUENCE [LARGE SCALE GENOMIC DNA]</scope>
    <source>
        <strain evidence="2">ATCC BAA 1058 / DSM 17464 / G20</strain>
    </source>
</reference>
<name>Q311Q5_OLEA2</name>
<evidence type="ECO:0000313" key="1">
    <source>
        <dbReference type="EMBL" id="ABB38341.1"/>
    </source>
</evidence>
<keyword evidence="2" id="KW-1185">Reference proteome</keyword>
<accession>Q311Q5</accession>
<sequence>MGKVLQVRVMAYTFDPDDVRRTWPLLYTQVWGERSPRPDEMRGVAELVQALDDGLRFEPWDGRVKKVLEPGVRSLSALMQQLETALGDWDPRQANSLSERIEEGLSELEKELAKA</sequence>